<accession>A0A438AVB2</accession>
<dbReference type="EMBL" id="RKLO01000003">
    <property type="protein sequence ID" value="RVW02663.1"/>
    <property type="molecule type" value="Genomic_DNA"/>
</dbReference>
<keyword evidence="2" id="KW-1185">Reference proteome</keyword>
<evidence type="ECO:0000313" key="2">
    <source>
        <dbReference type="Proteomes" id="UP000283479"/>
    </source>
</evidence>
<protein>
    <submittedName>
        <fullName evidence="1">Uncharacterized protein</fullName>
    </submittedName>
</protein>
<dbReference type="Proteomes" id="UP000283479">
    <property type="component" value="Unassembled WGS sequence"/>
</dbReference>
<evidence type="ECO:0000313" key="1">
    <source>
        <dbReference type="EMBL" id="RVW02663.1"/>
    </source>
</evidence>
<organism evidence="1 2">
    <name type="scientific">Rhodococcus xishaensis</name>
    <dbReference type="NCBI Taxonomy" id="2487364"/>
    <lineage>
        <taxon>Bacteria</taxon>
        <taxon>Bacillati</taxon>
        <taxon>Actinomycetota</taxon>
        <taxon>Actinomycetes</taxon>
        <taxon>Mycobacteriales</taxon>
        <taxon>Nocardiaceae</taxon>
        <taxon>Rhodococcus</taxon>
    </lineage>
</organism>
<reference evidence="1 2" key="1">
    <citation type="submission" date="2018-11" db="EMBL/GenBank/DDBJ databases">
        <title>Rhodococcus spongicola sp. nov. and Rhodococcus xishaensis sp. nov. from marine sponges.</title>
        <authorList>
            <person name="Li L."/>
            <person name="Lin H.W."/>
        </authorList>
    </citation>
    <scope>NUCLEOTIDE SEQUENCE [LARGE SCALE GENOMIC DNA]</scope>
    <source>
        <strain evidence="1 2">LHW51113</strain>
    </source>
</reference>
<gene>
    <name evidence="1" type="ORF">EGT50_07760</name>
</gene>
<dbReference type="AlphaFoldDB" id="A0A438AVB2"/>
<proteinExistence type="predicted"/>
<sequence length="73" mass="7890">MSLLVEQHPVGRMEHRMPHHAPSVGFLVGSGRAAFLVGEQALKVIRGTLAVCNAVDPYPDNSDVYDTSSGMIR</sequence>
<name>A0A438AVB2_9NOCA</name>
<comment type="caution">
    <text evidence="1">The sequence shown here is derived from an EMBL/GenBank/DDBJ whole genome shotgun (WGS) entry which is preliminary data.</text>
</comment>